<evidence type="ECO:0000256" key="1">
    <source>
        <dbReference type="SAM" id="MobiDB-lite"/>
    </source>
</evidence>
<feature type="region of interest" description="Disordered" evidence="1">
    <location>
        <begin position="1"/>
        <end position="24"/>
    </location>
</feature>
<evidence type="ECO:0000313" key="2">
    <source>
        <dbReference type="EMBL" id="CAB4347083.1"/>
    </source>
</evidence>
<dbReference type="EMBL" id="CAEUNJ010000113">
    <property type="protein sequence ID" value="CAB4372810.1"/>
    <property type="molecule type" value="Genomic_DNA"/>
</dbReference>
<evidence type="ECO:0000313" key="6">
    <source>
        <dbReference type="EMBL" id="CAB4803840.1"/>
    </source>
</evidence>
<dbReference type="EMBL" id="CAFBNJ010000132">
    <property type="protein sequence ID" value="CAB4964695.1"/>
    <property type="molecule type" value="Genomic_DNA"/>
</dbReference>
<gene>
    <name evidence="4" type="ORF">UFOPK1762_01949</name>
    <name evidence="5" type="ORF">UFOPK1906_01637</name>
    <name evidence="6" type="ORF">UFOPK2969_01616</name>
    <name evidence="7" type="ORF">UFOPK3010_00750</name>
    <name evidence="2" type="ORF">UFOPK3331_02102</name>
    <name evidence="8" type="ORF">UFOPK3785_01790</name>
    <name evidence="3" type="ORF">UFOPK4201_01857</name>
</gene>
<name>A0A6J6AQW9_9ZZZZ</name>
<dbReference type="AlphaFoldDB" id="A0A6J6AQW9"/>
<dbReference type="EMBL" id="CAESAL010000146">
    <property type="protein sequence ID" value="CAB4347083.1"/>
    <property type="molecule type" value="Genomic_DNA"/>
</dbReference>
<evidence type="ECO:0000313" key="3">
    <source>
        <dbReference type="EMBL" id="CAB4372810.1"/>
    </source>
</evidence>
<sequence length="424" mass="45151">MSEGPGHAGYWPSSWPAEDGGPLRQQTCDGAFAGLIAGAPSVVSRDAHGATMVVRRDAGEVFLTGHSVGGDSGEQASWVERIDPQTLEVLNRCEGLAGGPAWPGGFAAHAGGSLVVVFGRNIHRLNINLEVELSAELPRNRPYNSFVALPDGHIVTKDFGGRLPGADESFVAENCEVLVLTPTTFEIVARVELPEPSIARLSADGNTIYVVGDQSLYRMTWNGQSLVFDETFAPRYRTIEGQTYGWDAVVALGAAWFLDNGGGSENYVGTFRGQGISTAPLHLVRVDLATGGVSLTEICGLPNGMVANPPLIDERRMIAVGFDSANGVLAAFDIDPDGATSPRWSVEQNHGSHMILDPTSGLFLSAHHDNERWMEQFIVRDIASGAEAVRLDSGSPLQSVVFPAVGESRTVYACSFSTVSALSW</sequence>
<evidence type="ECO:0000313" key="4">
    <source>
        <dbReference type="EMBL" id="CAB4601380.1"/>
    </source>
</evidence>
<dbReference type="EMBL" id="CAFAAD010000165">
    <property type="protein sequence ID" value="CAB4803840.1"/>
    <property type="molecule type" value="Genomic_DNA"/>
</dbReference>
<protein>
    <submittedName>
        <fullName evidence="3">Unannotated protein</fullName>
    </submittedName>
</protein>
<evidence type="ECO:0000313" key="5">
    <source>
        <dbReference type="EMBL" id="CAB4633610.1"/>
    </source>
</evidence>
<dbReference type="EMBL" id="CAFAAM010000084">
    <property type="protein sequence ID" value="CAB4803918.1"/>
    <property type="molecule type" value="Genomic_DNA"/>
</dbReference>
<dbReference type="Gene3D" id="2.130.10.10">
    <property type="entry name" value="YVTN repeat-like/Quinoprotein amine dehydrogenase"/>
    <property type="match status" value="1"/>
</dbReference>
<evidence type="ECO:0000313" key="7">
    <source>
        <dbReference type="EMBL" id="CAB4803918.1"/>
    </source>
</evidence>
<accession>A0A6J6AQW9</accession>
<dbReference type="EMBL" id="CAEZVC010000133">
    <property type="protein sequence ID" value="CAB4633610.1"/>
    <property type="molecule type" value="Genomic_DNA"/>
</dbReference>
<dbReference type="InterPro" id="IPR011044">
    <property type="entry name" value="Quino_amine_DH_bsu"/>
</dbReference>
<proteinExistence type="predicted"/>
<evidence type="ECO:0000313" key="8">
    <source>
        <dbReference type="EMBL" id="CAB4964695.1"/>
    </source>
</evidence>
<dbReference type="EMBL" id="CAEZTY010000132">
    <property type="protein sequence ID" value="CAB4601380.1"/>
    <property type="molecule type" value="Genomic_DNA"/>
</dbReference>
<organism evidence="3">
    <name type="scientific">freshwater metagenome</name>
    <dbReference type="NCBI Taxonomy" id="449393"/>
    <lineage>
        <taxon>unclassified sequences</taxon>
        <taxon>metagenomes</taxon>
        <taxon>ecological metagenomes</taxon>
    </lineage>
</organism>
<reference evidence="3" key="1">
    <citation type="submission" date="2020-05" db="EMBL/GenBank/DDBJ databases">
        <authorList>
            <person name="Chiriac C."/>
            <person name="Salcher M."/>
            <person name="Ghai R."/>
            <person name="Kavagutti S V."/>
        </authorList>
    </citation>
    <scope>NUCLEOTIDE SEQUENCE</scope>
</reference>
<dbReference type="InterPro" id="IPR015943">
    <property type="entry name" value="WD40/YVTN_repeat-like_dom_sf"/>
</dbReference>
<dbReference type="SUPFAM" id="SSF50969">
    <property type="entry name" value="YVTN repeat-like/Quinoprotein amine dehydrogenase"/>
    <property type="match status" value="1"/>
</dbReference>